<feature type="domain" description="Major facilitator superfamily (MFS) profile" evidence="7">
    <location>
        <begin position="15"/>
        <end position="412"/>
    </location>
</feature>
<accession>A0A420WPN2</accession>
<protein>
    <submittedName>
        <fullName evidence="8">Putative MFS family arabinose efflux permease</fullName>
    </submittedName>
</protein>
<evidence type="ECO:0000313" key="9">
    <source>
        <dbReference type="Proteomes" id="UP000277424"/>
    </source>
</evidence>
<feature type="transmembrane region" description="Helical" evidence="6">
    <location>
        <begin position="7"/>
        <end position="29"/>
    </location>
</feature>
<feature type="transmembrane region" description="Helical" evidence="6">
    <location>
        <begin position="225"/>
        <end position="244"/>
    </location>
</feature>
<dbReference type="Proteomes" id="UP000277424">
    <property type="component" value="Unassembled WGS sequence"/>
</dbReference>
<evidence type="ECO:0000256" key="4">
    <source>
        <dbReference type="ARBA" id="ARBA00022989"/>
    </source>
</evidence>
<feature type="transmembrane region" description="Helical" evidence="6">
    <location>
        <begin position="49"/>
        <end position="73"/>
    </location>
</feature>
<dbReference type="Gene3D" id="1.20.1250.20">
    <property type="entry name" value="MFS general substrate transporter like domains"/>
    <property type="match status" value="2"/>
</dbReference>
<evidence type="ECO:0000259" key="7">
    <source>
        <dbReference type="PROSITE" id="PS50850"/>
    </source>
</evidence>
<feature type="transmembrane region" description="Helical" evidence="6">
    <location>
        <begin position="105"/>
        <end position="127"/>
    </location>
</feature>
<keyword evidence="4 6" id="KW-1133">Transmembrane helix</keyword>
<dbReference type="SUPFAM" id="SSF103473">
    <property type="entry name" value="MFS general substrate transporter"/>
    <property type="match status" value="1"/>
</dbReference>
<evidence type="ECO:0000313" key="8">
    <source>
        <dbReference type="EMBL" id="RKQ72882.1"/>
    </source>
</evidence>
<evidence type="ECO:0000256" key="3">
    <source>
        <dbReference type="ARBA" id="ARBA00022692"/>
    </source>
</evidence>
<keyword evidence="2" id="KW-1003">Cell membrane</keyword>
<feature type="transmembrane region" description="Helical" evidence="6">
    <location>
        <begin position="82"/>
        <end position="99"/>
    </location>
</feature>
<dbReference type="PANTHER" id="PTHR43124:SF3">
    <property type="entry name" value="CHLORAMPHENICOL EFFLUX PUMP RV0191"/>
    <property type="match status" value="1"/>
</dbReference>
<dbReference type="InterPro" id="IPR020846">
    <property type="entry name" value="MFS_dom"/>
</dbReference>
<evidence type="ECO:0000256" key="6">
    <source>
        <dbReference type="SAM" id="Phobius"/>
    </source>
</evidence>
<feature type="transmembrane region" description="Helical" evidence="6">
    <location>
        <begin position="289"/>
        <end position="308"/>
    </location>
</feature>
<dbReference type="RefSeq" id="WP_121217526.1">
    <property type="nucleotide sequence ID" value="NZ_RBIG01000001.1"/>
</dbReference>
<dbReference type="InterPro" id="IPR011701">
    <property type="entry name" value="MFS"/>
</dbReference>
<gene>
    <name evidence="8" type="ORF">BCL74_0652</name>
</gene>
<evidence type="ECO:0000256" key="1">
    <source>
        <dbReference type="ARBA" id="ARBA00004651"/>
    </source>
</evidence>
<proteinExistence type="predicted"/>
<dbReference type="PANTHER" id="PTHR43124">
    <property type="entry name" value="PURINE EFFLUX PUMP PBUE"/>
    <property type="match status" value="1"/>
</dbReference>
<comment type="subcellular location">
    <subcellularLocation>
        <location evidence="1">Cell membrane</location>
        <topology evidence="1">Multi-pass membrane protein</topology>
    </subcellularLocation>
</comment>
<organism evidence="8 9">
    <name type="scientific">Oceanibaculum indicum</name>
    <dbReference type="NCBI Taxonomy" id="526216"/>
    <lineage>
        <taxon>Bacteria</taxon>
        <taxon>Pseudomonadati</taxon>
        <taxon>Pseudomonadota</taxon>
        <taxon>Alphaproteobacteria</taxon>
        <taxon>Rhodospirillales</taxon>
        <taxon>Oceanibaculaceae</taxon>
        <taxon>Oceanibaculum</taxon>
    </lineage>
</organism>
<dbReference type="Pfam" id="PF07690">
    <property type="entry name" value="MFS_1"/>
    <property type="match status" value="1"/>
</dbReference>
<dbReference type="InterPro" id="IPR050189">
    <property type="entry name" value="MFS_Efflux_Transporters"/>
</dbReference>
<keyword evidence="5 6" id="KW-0472">Membrane</keyword>
<feature type="transmembrane region" description="Helical" evidence="6">
    <location>
        <begin position="256"/>
        <end position="277"/>
    </location>
</feature>
<dbReference type="GO" id="GO:0005886">
    <property type="term" value="C:plasma membrane"/>
    <property type="evidence" value="ECO:0007669"/>
    <property type="project" value="UniProtKB-SubCell"/>
</dbReference>
<sequence>MTDPHAIPVRATMTLLPMLAAITIVSQFFRTSLGVIAPELIQDLSLSPAILGLANGSFYIALFVAQIPVGILFDRIGTRRTVAWLTGIAVAGALLHAVARNGEELVAARLLLGLGCGGSFMGAVMLSSRWFGGDRLSMVLSWVFSLSQIGTLLAATPLAASADLFGWRWTFAGTAIVTGLTGAVFYLLVRDDPPGRPAPPPSKDGLGDIMRGLMAVWKTPHLSRILAVHTFAYASQSTVLGLWGGPYLHDIHGLDAVGRGNVLLAMGAAQIAGILSFGPLDRVFNTRKWLVAAGSAGTIAVLLALALLKGPPAWLAICLLVLLCFVTTYSLVIVAHGRSLFPDHLAGRGITTVNLAQVFGCAFLPVATGAIVNAFPNTGAGYTEDAYRLAFAFIALCLALGCAWYLGGPDSKPKRLTDR</sequence>
<feature type="transmembrane region" description="Helical" evidence="6">
    <location>
        <begin position="139"/>
        <end position="160"/>
    </location>
</feature>
<keyword evidence="3 6" id="KW-0812">Transmembrane</keyword>
<dbReference type="GO" id="GO:0022857">
    <property type="term" value="F:transmembrane transporter activity"/>
    <property type="evidence" value="ECO:0007669"/>
    <property type="project" value="InterPro"/>
</dbReference>
<feature type="transmembrane region" description="Helical" evidence="6">
    <location>
        <begin position="166"/>
        <end position="189"/>
    </location>
</feature>
<name>A0A420WPN2_9PROT</name>
<dbReference type="AlphaFoldDB" id="A0A420WPN2"/>
<feature type="transmembrane region" description="Helical" evidence="6">
    <location>
        <begin position="355"/>
        <end position="375"/>
    </location>
</feature>
<dbReference type="PROSITE" id="PS50850">
    <property type="entry name" value="MFS"/>
    <property type="match status" value="1"/>
</dbReference>
<dbReference type="EMBL" id="RBIG01000001">
    <property type="protein sequence ID" value="RKQ72882.1"/>
    <property type="molecule type" value="Genomic_DNA"/>
</dbReference>
<comment type="caution">
    <text evidence="8">The sequence shown here is derived from an EMBL/GenBank/DDBJ whole genome shotgun (WGS) entry which is preliminary data.</text>
</comment>
<dbReference type="OrthoDB" id="272777at2"/>
<evidence type="ECO:0000256" key="2">
    <source>
        <dbReference type="ARBA" id="ARBA00022475"/>
    </source>
</evidence>
<feature type="transmembrane region" description="Helical" evidence="6">
    <location>
        <begin position="387"/>
        <end position="406"/>
    </location>
</feature>
<evidence type="ECO:0000256" key="5">
    <source>
        <dbReference type="ARBA" id="ARBA00023136"/>
    </source>
</evidence>
<dbReference type="InterPro" id="IPR036259">
    <property type="entry name" value="MFS_trans_sf"/>
</dbReference>
<reference evidence="8 9" key="1">
    <citation type="submission" date="2018-10" db="EMBL/GenBank/DDBJ databases">
        <title>Comparative analysis of microorganisms from saline springs in Andes Mountain Range, Colombia.</title>
        <authorList>
            <person name="Rubin E."/>
        </authorList>
    </citation>
    <scope>NUCLEOTIDE SEQUENCE [LARGE SCALE GENOMIC DNA]</scope>
    <source>
        <strain evidence="8 9">USBA 36</strain>
    </source>
</reference>
<feature type="transmembrane region" description="Helical" evidence="6">
    <location>
        <begin position="314"/>
        <end position="334"/>
    </location>
</feature>